<name>A0A7C8MB61_9PLEO</name>
<evidence type="ECO:0000313" key="2">
    <source>
        <dbReference type="Proteomes" id="UP000481861"/>
    </source>
</evidence>
<sequence length="56" mass="5894">MPGSDLRLLALDGGGVRGLSALMILSLLASDFESLVRSPVSEKLRGFCLERASSSN</sequence>
<dbReference type="AlphaFoldDB" id="A0A7C8MB61"/>
<dbReference type="Proteomes" id="UP000481861">
    <property type="component" value="Unassembled WGS sequence"/>
</dbReference>
<gene>
    <name evidence="1" type="ORF">BDV95DRAFT_266893</name>
</gene>
<dbReference type="EMBL" id="JAADJZ010000037">
    <property type="protein sequence ID" value="KAF2865084.1"/>
    <property type="molecule type" value="Genomic_DNA"/>
</dbReference>
<keyword evidence="2" id="KW-1185">Reference proteome</keyword>
<dbReference type="Gene3D" id="3.40.1090.10">
    <property type="entry name" value="Cytosolic phospholipase A2 catalytic domain"/>
    <property type="match status" value="1"/>
</dbReference>
<evidence type="ECO:0008006" key="3">
    <source>
        <dbReference type="Google" id="ProtNLM"/>
    </source>
</evidence>
<accession>A0A7C8MB61</accession>
<evidence type="ECO:0000313" key="1">
    <source>
        <dbReference type="EMBL" id="KAF2865084.1"/>
    </source>
</evidence>
<reference evidence="1 2" key="1">
    <citation type="submission" date="2020-01" db="EMBL/GenBank/DDBJ databases">
        <authorList>
            <consortium name="DOE Joint Genome Institute"/>
            <person name="Haridas S."/>
            <person name="Albert R."/>
            <person name="Binder M."/>
            <person name="Bloem J."/>
            <person name="Labutti K."/>
            <person name="Salamov A."/>
            <person name="Andreopoulos B."/>
            <person name="Baker S.E."/>
            <person name="Barry K."/>
            <person name="Bills G."/>
            <person name="Bluhm B.H."/>
            <person name="Cannon C."/>
            <person name="Castanera R."/>
            <person name="Culley D.E."/>
            <person name="Daum C."/>
            <person name="Ezra D."/>
            <person name="Gonzalez J.B."/>
            <person name="Henrissat B."/>
            <person name="Kuo A."/>
            <person name="Liang C."/>
            <person name="Lipzen A."/>
            <person name="Lutzoni F."/>
            <person name="Magnuson J."/>
            <person name="Mondo S."/>
            <person name="Nolan M."/>
            <person name="Ohm R."/>
            <person name="Pangilinan J."/>
            <person name="Park H.-J.H."/>
            <person name="Ramirez L."/>
            <person name="Alfaro M."/>
            <person name="Sun H."/>
            <person name="Tritt A."/>
            <person name="Yoshinaga Y."/>
            <person name="Zwiers L.-H.L."/>
            <person name="Turgeon B.G."/>
            <person name="Goodwin S.B."/>
            <person name="Spatafora J.W."/>
            <person name="Crous P.W."/>
            <person name="Grigoriev I.V."/>
        </authorList>
    </citation>
    <scope>NUCLEOTIDE SEQUENCE [LARGE SCALE GENOMIC DNA]</scope>
    <source>
        <strain evidence="1 2">CBS 611.86</strain>
    </source>
</reference>
<protein>
    <recommendedName>
        <fullName evidence="3">PNPLA domain-containing protein</fullName>
    </recommendedName>
</protein>
<comment type="caution">
    <text evidence="1">The sequence shown here is derived from an EMBL/GenBank/DDBJ whole genome shotgun (WGS) entry which is preliminary data.</text>
</comment>
<organism evidence="1 2">
    <name type="scientific">Massariosphaeria phaeospora</name>
    <dbReference type="NCBI Taxonomy" id="100035"/>
    <lineage>
        <taxon>Eukaryota</taxon>
        <taxon>Fungi</taxon>
        <taxon>Dikarya</taxon>
        <taxon>Ascomycota</taxon>
        <taxon>Pezizomycotina</taxon>
        <taxon>Dothideomycetes</taxon>
        <taxon>Pleosporomycetidae</taxon>
        <taxon>Pleosporales</taxon>
        <taxon>Pleosporales incertae sedis</taxon>
        <taxon>Massariosphaeria</taxon>
    </lineage>
</organism>
<proteinExistence type="predicted"/>